<evidence type="ECO:0000256" key="7">
    <source>
        <dbReference type="SAM" id="MobiDB-lite"/>
    </source>
</evidence>
<feature type="region of interest" description="Disordered" evidence="7">
    <location>
        <begin position="563"/>
        <end position="606"/>
    </location>
</feature>
<feature type="transmembrane region" description="Helical" evidence="8">
    <location>
        <begin position="352"/>
        <end position="371"/>
    </location>
</feature>
<feature type="transmembrane region" description="Helical" evidence="8">
    <location>
        <begin position="38"/>
        <end position="59"/>
    </location>
</feature>
<feature type="transmembrane region" description="Helical" evidence="8">
    <location>
        <begin position="493"/>
        <end position="513"/>
    </location>
</feature>
<evidence type="ECO:0000313" key="10">
    <source>
        <dbReference type="Proteomes" id="UP001172684"/>
    </source>
</evidence>
<evidence type="ECO:0000313" key="9">
    <source>
        <dbReference type="EMBL" id="KAJ9668298.1"/>
    </source>
</evidence>
<proteinExistence type="inferred from homology"/>
<keyword evidence="3 8" id="KW-0812">Transmembrane</keyword>
<dbReference type="InterPro" id="IPR006876">
    <property type="entry name" value="LMBR1-like_membr_prot"/>
</dbReference>
<gene>
    <name evidence="9" type="ORF">H2201_001728</name>
</gene>
<feature type="transmembrane region" description="Helical" evidence="8">
    <location>
        <begin position="129"/>
        <end position="146"/>
    </location>
</feature>
<keyword evidence="4 8" id="KW-1133">Transmembrane helix</keyword>
<dbReference type="PANTHER" id="PTHR21355">
    <property type="entry name" value="G-PROTEIN COUPLED RECEPTOR-ASSOCIATED PROTEIN LMBRD2"/>
    <property type="match status" value="1"/>
</dbReference>
<dbReference type="EMBL" id="JAPDRL010000008">
    <property type="protein sequence ID" value="KAJ9668298.1"/>
    <property type="molecule type" value="Genomic_DNA"/>
</dbReference>
<feature type="region of interest" description="Disordered" evidence="7">
    <location>
        <begin position="633"/>
        <end position="669"/>
    </location>
</feature>
<evidence type="ECO:0000256" key="6">
    <source>
        <dbReference type="SAM" id="Coils"/>
    </source>
</evidence>
<feature type="transmembrane region" description="Helical" evidence="8">
    <location>
        <begin position="402"/>
        <end position="423"/>
    </location>
</feature>
<feature type="transmembrane region" description="Helical" evidence="8">
    <location>
        <begin position="6"/>
        <end position="26"/>
    </location>
</feature>
<feature type="transmembrane region" description="Helical" evidence="8">
    <location>
        <begin position="88"/>
        <end position="108"/>
    </location>
</feature>
<sequence>MASSAGSAVSFAFALLIISLLVLLLLRYYLPLRSTPAYLLVPVFLALALPASIVLLVPIDLASSAGTDTAASRGIWLPERALLVSWRITYWLTFALTWVILPLLGEYCDSGYREPRDRFIYSLRSNGRYQLMMLATGIAGAIYFFLQSGFNITNLKATVMALAYAWGLVLAIYLMGHGLVALPRRLYRNADVSRRLRSLQSRAPKLHDKLMDAIEQLEQYEQQVALLRQRKNGIGREYREWIEELAETSALPESRGSSTQRPANTTIPPVVTDRYLADLTRKLKRARHKKTRFISEWDNLVRSAIDTQTILDSATTQRLSFNSSSTLSSALSKSHILTPYTRYYLHTRLLPWARYALAAFFALASAAVIWSEITKALAPKLSLIGLTIVHHPNDSARGQIGFAGQAIAAAWLLYMIACALLSVTEVKVWGNRALVRRGTYAESAAWYACQVAKLTVPLAYNFLTFTPGEVWRATAFHGFLGKLINLTPLGAGFSSYFPMLVLIPVAATMFGWYGKVKGVFGFGGVMDEEEGDEGGSGSGGWREGKALIEREISGGAGNALGLSAHRSDGDAEAAAVGSRPERYRDSESRRPLMNTGDEENAEGEGNWFDDFSHRVRNTFDTVERPAWLEGLKKPKWMGGDEGGSSSGGRAGRDGLNRWFGGRSDGRVRL</sequence>
<evidence type="ECO:0000256" key="8">
    <source>
        <dbReference type="SAM" id="Phobius"/>
    </source>
</evidence>
<evidence type="ECO:0000256" key="3">
    <source>
        <dbReference type="ARBA" id="ARBA00022692"/>
    </source>
</evidence>
<comment type="similarity">
    <text evidence="2">Belongs to the LIMR family.</text>
</comment>
<keyword evidence="6" id="KW-0175">Coiled coil</keyword>
<dbReference type="PANTHER" id="PTHR21355:SF0">
    <property type="entry name" value="G-PROTEIN COUPLED RECEPTOR-ASSOCIATED PROTEIN LMBRD2"/>
    <property type="match status" value="1"/>
</dbReference>
<evidence type="ECO:0000256" key="4">
    <source>
        <dbReference type="ARBA" id="ARBA00022989"/>
    </source>
</evidence>
<dbReference type="Proteomes" id="UP001172684">
    <property type="component" value="Unassembled WGS sequence"/>
</dbReference>
<evidence type="ECO:0008006" key="11">
    <source>
        <dbReference type="Google" id="ProtNLM"/>
    </source>
</evidence>
<keyword evidence="10" id="KW-1185">Reference proteome</keyword>
<comment type="subcellular location">
    <subcellularLocation>
        <location evidence="1">Membrane</location>
        <topology evidence="1">Multi-pass membrane protein</topology>
    </subcellularLocation>
</comment>
<dbReference type="Pfam" id="PF04791">
    <property type="entry name" value="LMBR1"/>
    <property type="match status" value="1"/>
</dbReference>
<accession>A0ABQ9P2P7</accession>
<reference evidence="9" key="1">
    <citation type="submission" date="2022-10" db="EMBL/GenBank/DDBJ databases">
        <title>Culturing micro-colonial fungi from biological soil crusts in the Mojave desert and describing Neophaeococcomyces mojavensis, and introducing the new genera and species Taxawa tesnikishii.</title>
        <authorList>
            <person name="Kurbessoian T."/>
            <person name="Stajich J.E."/>
        </authorList>
    </citation>
    <scope>NUCLEOTIDE SEQUENCE</scope>
    <source>
        <strain evidence="9">TK_1</strain>
    </source>
</reference>
<protein>
    <recommendedName>
        <fullName evidence="11">Lysosomal cobalamin transporter</fullName>
    </recommendedName>
</protein>
<feature type="transmembrane region" description="Helical" evidence="8">
    <location>
        <begin position="158"/>
        <end position="182"/>
    </location>
</feature>
<organism evidence="9 10">
    <name type="scientific">Coniosporium apollinis</name>
    <dbReference type="NCBI Taxonomy" id="61459"/>
    <lineage>
        <taxon>Eukaryota</taxon>
        <taxon>Fungi</taxon>
        <taxon>Dikarya</taxon>
        <taxon>Ascomycota</taxon>
        <taxon>Pezizomycotina</taxon>
        <taxon>Dothideomycetes</taxon>
        <taxon>Dothideomycetes incertae sedis</taxon>
        <taxon>Coniosporium</taxon>
    </lineage>
</organism>
<name>A0ABQ9P2P7_9PEZI</name>
<evidence type="ECO:0000256" key="1">
    <source>
        <dbReference type="ARBA" id="ARBA00004141"/>
    </source>
</evidence>
<keyword evidence="5 8" id="KW-0472">Membrane</keyword>
<evidence type="ECO:0000256" key="2">
    <source>
        <dbReference type="ARBA" id="ARBA00010487"/>
    </source>
</evidence>
<feature type="coiled-coil region" evidence="6">
    <location>
        <begin position="203"/>
        <end position="237"/>
    </location>
</feature>
<evidence type="ECO:0000256" key="5">
    <source>
        <dbReference type="ARBA" id="ARBA00023136"/>
    </source>
</evidence>
<comment type="caution">
    <text evidence="9">The sequence shown here is derived from an EMBL/GenBank/DDBJ whole genome shotgun (WGS) entry which is preliminary data.</text>
</comment>
<feature type="compositionally biased region" description="Basic and acidic residues" evidence="7">
    <location>
        <begin position="579"/>
        <end position="590"/>
    </location>
</feature>
<dbReference type="InterPro" id="IPR051584">
    <property type="entry name" value="GPCR-associated_LMBR1"/>
</dbReference>
<feature type="compositionally biased region" description="Gly residues" evidence="7">
    <location>
        <begin position="639"/>
        <end position="649"/>
    </location>
</feature>